<dbReference type="Proteomes" id="UP000006637">
    <property type="component" value="Chromosome"/>
</dbReference>
<feature type="transmembrane region" description="Helical" evidence="6">
    <location>
        <begin position="173"/>
        <end position="194"/>
    </location>
</feature>
<reference evidence="7 8" key="1">
    <citation type="submission" date="2006-06" db="EMBL/GenBank/DDBJ databases">
        <title>Complete sequence of Rubrobacter xylanophilus DSM 9941.</title>
        <authorList>
            <consortium name="US DOE Joint Genome Institute"/>
            <person name="Copeland A."/>
            <person name="Lucas S."/>
            <person name="Lapidus A."/>
            <person name="Barry K."/>
            <person name="Detter J.C."/>
            <person name="Glavina del Rio T."/>
            <person name="Hammon N."/>
            <person name="Israni S."/>
            <person name="Dalin E."/>
            <person name="Tice H."/>
            <person name="Pitluck S."/>
            <person name="Munk A.C."/>
            <person name="Brettin T."/>
            <person name="Bruce D."/>
            <person name="Han C."/>
            <person name="Tapia R."/>
            <person name="Gilna P."/>
            <person name="Schmutz J."/>
            <person name="Larimer F."/>
            <person name="Land M."/>
            <person name="Hauser L."/>
            <person name="Kyrpides N."/>
            <person name="Lykidis A."/>
            <person name="da Costa M.S."/>
            <person name="Rainey F.A."/>
            <person name="Empadinhas N."/>
            <person name="Jolivet E."/>
            <person name="Battista J.R."/>
            <person name="Richardson P."/>
        </authorList>
    </citation>
    <scope>NUCLEOTIDE SEQUENCE [LARGE SCALE GENOMIC DNA]</scope>
    <source>
        <strain evidence="8">DSM 9941 / NBRC 16129 / PRD-1</strain>
    </source>
</reference>
<dbReference type="STRING" id="266117.Rxyl_0248"/>
<evidence type="ECO:0000313" key="8">
    <source>
        <dbReference type="Proteomes" id="UP000006637"/>
    </source>
</evidence>
<comment type="similarity">
    <text evidence="2 6">Belongs to the 4-toluene sulfonate uptake permease (TSUP) (TC 2.A.102) family.</text>
</comment>
<evidence type="ECO:0000256" key="3">
    <source>
        <dbReference type="ARBA" id="ARBA00022692"/>
    </source>
</evidence>
<dbReference type="EMBL" id="CP000386">
    <property type="protein sequence ID" value="ABG03225.1"/>
    <property type="molecule type" value="Genomic_DNA"/>
</dbReference>
<sequence>MDPTHLLILGAAGLFGGILSGLFGVGGGGVFVPALVYGAGWNIKEAVAASLVIIVFSALSGTVRSMRSESPVNWRVAALFSCTVAPSALIGVFVSRFSPDDVVELVFGCFLLSLAYPTFRRGSGRGGRRSLPPALALLGGVGVGTLSGLIGIGGAAMMVPLMMLGFGVSPKSAISTSLAITVLLGSVGAAGYILTGFDRLGGLPPLIACAMAGAWLGVRLRDRLSEGFLQRAFAAFMVVVAVRVLYDALSGLLA</sequence>
<keyword evidence="3 6" id="KW-0812">Transmembrane</keyword>
<feature type="transmembrane region" description="Helical" evidence="6">
    <location>
        <begin position="200"/>
        <end position="220"/>
    </location>
</feature>
<name>Q1AZF3_RUBXD</name>
<dbReference type="HOGENOM" id="CLU_045498_6_2_11"/>
<keyword evidence="5 6" id="KW-0472">Membrane</keyword>
<dbReference type="RefSeq" id="WP_011563243.1">
    <property type="nucleotide sequence ID" value="NC_008148.1"/>
</dbReference>
<protein>
    <recommendedName>
        <fullName evidence="6">Probable membrane transporter protein</fullName>
    </recommendedName>
</protein>
<feature type="transmembrane region" description="Helical" evidence="6">
    <location>
        <begin position="102"/>
        <end position="119"/>
    </location>
</feature>
<gene>
    <name evidence="7" type="ordered locus">Rxyl_0248</name>
</gene>
<evidence type="ECO:0000256" key="4">
    <source>
        <dbReference type="ARBA" id="ARBA00022989"/>
    </source>
</evidence>
<proteinExistence type="inferred from homology"/>
<dbReference type="Pfam" id="PF01925">
    <property type="entry name" value="TauE"/>
    <property type="match status" value="1"/>
</dbReference>
<feature type="transmembrane region" description="Helical" evidence="6">
    <location>
        <begin position="134"/>
        <end position="161"/>
    </location>
</feature>
<keyword evidence="4 6" id="KW-1133">Transmembrane helix</keyword>
<evidence type="ECO:0000256" key="2">
    <source>
        <dbReference type="ARBA" id="ARBA00009142"/>
    </source>
</evidence>
<keyword evidence="6" id="KW-1003">Cell membrane</keyword>
<dbReference type="OrthoDB" id="9827574at2"/>
<keyword evidence="8" id="KW-1185">Reference proteome</keyword>
<dbReference type="AlphaFoldDB" id="Q1AZF3"/>
<dbReference type="InterPro" id="IPR002781">
    <property type="entry name" value="TM_pro_TauE-like"/>
</dbReference>
<dbReference type="InterPro" id="IPR051598">
    <property type="entry name" value="TSUP/Inactive_protease-like"/>
</dbReference>
<accession>Q1AZF3</accession>
<dbReference type="PANTHER" id="PTHR43701:SF2">
    <property type="entry name" value="MEMBRANE TRANSPORTER PROTEIN YJNA-RELATED"/>
    <property type="match status" value="1"/>
</dbReference>
<dbReference type="eggNOG" id="COG0730">
    <property type="taxonomic scope" value="Bacteria"/>
</dbReference>
<evidence type="ECO:0000313" key="7">
    <source>
        <dbReference type="EMBL" id="ABG03225.1"/>
    </source>
</evidence>
<feature type="transmembrane region" description="Helical" evidence="6">
    <location>
        <begin position="46"/>
        <end position="66"/>
    </location>
</feature>
<dbReference type="PANTHER" id="PTHR43701">
    <property type="entry name" value="MEMBRANE TRANSPORTER PROTEIN MJ0441-RELATED"/>
    <property type="match status" value="1"/>
</dbReference>
<dbReference type="GO" id="GO:0005886">
    <property type="term" value="C:plasma membrane"/>
    <property type="evidence" value="ECO:0007669"/>
    <property type="project" value="UniProtKB-SubCell"/>
</dbReference>
<dbReference type="KEGG" id="rxy:Rxyl_0248"/>
<comment type="subcellular location">
    <subcellularLocation>
        <location evidence="6">Cell membrane</location>
        <topology evidence="6">Multi-pass membrane protein</topology>
    </subcellularLocation>
    <subcellularLocation>
        <location evidence="1">Membrane</location>
        <topology evidence="1">Multi-pass membrane protein</topology>
    </subcellularLocation>
</comment>
<organism evidence="7 8">
    <name type="scientific">Rubrobacter xylanophilus (strain DSM 9941 / JCM 11954 / NBRC 16129 / PRD-1)</name>
    <dbReference type="NCBI Taxonomy" id="266117"/>
    <lineage>
        <taxon>Bacteria</taxon>
        <taxon>Bacillati</taxon>
        <taxon>Actinomycetota</taxon>
        <taxon>Rubrobacteria</taxon>
        <taxon>Rubrobacterales</taxon>
        <taxon>Rubrobacteraceae</taxon>
        <taxon>Rubrobacter</taxon>
    </lineage>
</organism>
<evidence type="ECO:0000256" key="5">
    <source>
        <dbReference type="ARBA" id="ARBA00023136"/>
    </source>
</evidence>
<evidence type="ECO:0000256" key="1">
    <source>
        <dbReference type="ARBA" id="ARBA00004141"/>
    </source>
</evidence>
<evidence type="ECO:0000256" key="6">
    <source>
        <dbReference type="RuleBase" id="RU363041"/>
    </source>
</evidence>
<feature type="transmembrane region" description="Helical" evidence="6">
    <location>
        <begin position="72"/>
        <end position="95"/>
    </location>
</feature>
<feature type="transmembrane region" description="Helical" evidence="6">
    <location>
        <begin position="6"/>
        <end position="39"/>
    </location>
</feature>
<feature type="transmembrane region" description="Helical" evidence="6">
    <location>
        <begin position="232"/>
        <end position="253"/>
    </location>
</feature>